<dbReference type="EC" id="3.4.16.-" evidence="7"/>
<dbReference type="PRINTS" id="PR00724">
    <property type="entry name" value="CRBOXYPTASEC"/>
</dbReference>
<dbReference type="GO" id="GO:0004185">
    <property type="term" value="F:serine-type carboxypeptidase activity"/>
    <property type="evidence" value="ECO:0007669"/>
    <property type="project" value="UniProtKB-UniRule"/>
</dbReference>
<evidence type="ECO:0000256" key="5">
    <source>
        <dbReference type="ARBA" id="ARBA00022801"/>
    </source>
</evidence>
<evidence type="ECO:0000256" key="1">
    <source>
        <dbReference type="ARBA" id="ARBA00009431"/>
    </source>
</evidence>
<keyword evidence="5 7" id="KW-0378">Hydrolase</keyword>
<keyword evidence="9" id="KW-1185">Reference proteome</keyword>
<evidence type="ECO:0000313" key="8">
    <source>
        <dbReference type="EMBL" id="CAH1179180.1"/>
    </source>
</evidence>
<dbReference type="SUPFAM" id="SSF53474">
    <property type="entry name" value="alpha/beta-Hydrolases"/>
    <property type="match status" value="1"/>
</dbReference>
<comment type="similarity">
    <text evidence="1 7">Belongs to the peptidase S10 family.</text>
</comment>
<name>A0A9P0DXY9_PHACE</name>
<dbReference type="GO" id="GO:0006508">
    <property type="term" value="P:proteolysis"/>
    <property type="evidence" value="ECO:0007669"/>
    <property type="project" value="UniProtKB-KW"/>
</dbReference>
<proteinExistence type="inferred from homology"/>
<organism evidence="8 9">
    <name type="scientific">Phaedon cochleariae</name>
    <name type="common">Mustard beetle</name>
    <dbReference type="NCBI Taxonomy" id="80249"/>
    <lineage>
        <taxon>Eukaryota</taxon>
        <taxon>Metazoa</taxon>
        <taxon>Ecdysozoa</taxon>
        <taxon>Arthropoda</taxon>
        <taxon>Hexapoda</taxon>
        <taxon>Insecta</taxon>
        <taxon>Pterygota</taxon>
        <taxon>Neoptera</taxon>
        <taxon>Endopterygota</taxon>
        <taxon>Coleoptera</taxon>
        <taxon>Polyphaga</taxon>
        <taxon>Cucujiformia</taxon>
        <taxon>Chrysomeloidea</taxon>
        <taxon>Chrysomelidae</taxon>
        <taxon>Chrysomelinae</taxon>
        <taxon>Chrysomelini</taxon>
        <taxon>Phaedon</taxon>
    </lineage>
</organism>
<sequence length="459" mass="51810">MITKGLFFFALLYLCESFFTPSSLKKHGTPFTGYAGEPLILTPLIRENKIREARVAATVNFEGFLGIKSFSGYLTVDEIYNSNLFFWFFPSQNDYENDPVLLWLQGGPGSPSMYAVFQEHGPFVFKDENTLGLAKETWTRNHSVIYIDSPAGTGWSYTTGGYAQNQTKVGRDLHEALQQFFTLFPELVKNEFFITGESYGGKYVPALAYTILKQRGLAKVEINLKGLAIGNGMSDPEHQIKYANYAYQHGFVDSTVRDAMAALEERAVEHIRNEEYVEASDLMNQDFGGEGSLFYDASGISNVYNYLNAIDDGIGDAMMDKYFSRADVREALHVGSTTFGDENVYANLEYDIPKPITSWVAELLSHYRILFYNGQLDIIVAYPMMVEYLQALNFSSAEEYKVANRYQWYVGDDLAGYVKYAGNLTEVLVRNAGHMVPADQPVWASDLITKFTRNKVIHL</sequence>
<dbReference type="Pfam" id="PF00450">
    <property type="entry name" value="Peptidase_S10"/>
    <property type="match status" value="1"/>
</dbReference>
<dbReference type="PROSITE" id="PS00560">
    <property type="entry name" value="CARBOXYPEPT_SER_HIS"/>
    <property type="match status" value="1"/>
</dbReference>
<keyword evidence="6" id="KW-0325">Glycoprotein</keyword>
<keyword evidence="2 7" id="KW-0121">Carboxypeptidase</keyword>
<keyword evidence="3 7" id="KW-0645">Protease</keyword>
<dbReference type="InterPro" id="IPR001563">
    <property type="entry name" value="Peptidase_S10"/>
</dbReference>
<dbReference type="EMBL" id="OU896714">
    <property type="protein sequence ID" value="CAH1179180.1"/>
    <property type="molecule type" value="Genomic_DNA"/>
</dbReference>
<dbReference type="AlphaFoldDB" id="A0A9P0DXY9"/>
<dbReference type="Gene3D" id="3.40.50.1820">
    <property type="entry name" value="alpha/beta hydrolase"/>
    <property type="match status" value="1"/>
</dbReference>
<evidence type="ECO:0000256" key="2">
    <source>
        <dbReference type="ARBA" id="ARBA00022645"/>
    </source>
</evidence>
<feature type="signal peptide" evidence="7">
    <location>
        <begin position="1"/>
        <end position="17"/>
    </location>
</feature>
<keyword evidence="4 7" id="KW-0732">Signal</keyword>
<dbReference type="PANTHER" id="PTHR11802:SF472">
    <property type="entry name" value="SERINE CARBOXYPEPTIDASE CPVL-RELATED"/>
    <property type="match status" value="1"/>
</dbReference>
<protein>
    <recommendedName>
        <fullName evidence="7">Carboxypeptidase</fullName>
        <ecNumber evidence="7">3.4.16.-</ecNumber>
    </recommendedName>
</protein>
<feature type="chain" id="PRO_5040529740" description="Carboxypeptidase" evidence="7">
    <location>
        <begin position="18"/>
        <end position="459"/>
    </location>
</feature>
<gene>
    <name evidence="8" type="ORF">PHAECO_LOCUS11976</name>
</gene>
<dbReference type="PROSITE" id="PS00131">
    <property type="entry name" value="CARBOXYPEPT_SER_SER"/>
    <property type="match status" value="1"/>
</dbReference>
<reference evidence="8" key="2">
    <citation type="submission" date="2022-10" db="EMBL/GenBank/DDBJ databases">
        <authorList>
            <consortium name="ENA_rothamsted_submissions"/>
            <consortium name="culmorum"/>
            <person name="King R."/>
        </authorList>
    </citation>
    <scope>NUCLEOTIDE SEQUENCE</scope>
</reference>
<dbReference type="Proteomes" id="UP001153737">
    <property type="component" value="Chromosome 8"/>
</dbReference>
<dbReference type="OrthoDB" id="443318at2759"/>
<dbReference type="PANTHER" id="PTHR11802">
    <property type="entry name" value="SERINE PROTEASE FAMILY S10 SERINE CARBOXYPEPTIDASE"/>
    <property type="match status" value="1"/>
</dbReference>
<dbReference type="InterPro" id="IPR029058">
    <property type="entry name" value="AB_hydrolase_fold"/>
</dbReference>
<evidence type="ECO:0000256" key="4">
    <source>
        <dbReference type="ARBA" id="ARBA00022729"/>
    </source>
</evidence>
<evidence type="ECO:0000256" key="3">
    <source>
        <dbReference type="ARBA" id="ARBA00022670"/>
    </source>
</evidence>
<evidence type="ECO:0000256" key="7">
    <source>
        <dbReference type="RuleBase" id="RU361156"/>
    </source>
</evidence>
<evidence type="ECO:0000256" key="6">
    <source>
        <dbReference type="ARBA" id="ARBA00023180"/>
    </source>
</evidence>
<evidence type="ECO:0000313" key="9">
    <source>
        <dbReference type="Proteomes" id="UP001153737"/>
    </source>
</evidence>
<dbReference type="InterPro" id="IPR033124">
    <property type="entry name" value="Ser_caboxypep_his_AS"/>
</dbReference>
<reference evidence="8" key="1">
    <citation type="submission" date="2022-01" db="EMBL/GenBank/DDBJ databases">
        <authorList>
            <person name="King R."/>
        </authorList>
    </citation>
    <scope>NUCLEOTIDE SEQUENCE</scope>
</reference>
<dbReference type="InterPro" id="IPR018202">
    <property type="entry name" value="Ser_caboxypep_ser_AS"/>
</dbReference>
<accession>A0A9P0DXY9</accession>